<dbReference type="Pfam" id="PF00903">
    <property type="entry name" value="Glyoxalase"/>
    <property type="match status" value="1"/>
</dbReference>
<dbReference type="Proteomes" id="UP001209318">
    <property type="component" value="Unassembled WGS sequence"/>
</dbReference>
<dbReference type="PANTHER" id="PTHR36113">
    <property type="entry name" value="LYASE, PUTATIVE-RELATED-RELATED"/>
    <property type="match status" value="1"/>
</dbReference>
<sequence length="139" mass="16306">MIEAISHITFIVQDLEKTSALYKEIFDAKEVYDSKNKPHSIAKEKFFIIAGQWIAVMENKEIVNRTYHHIAFKISADAIEQYLHKIQAWNLEMLPPRPRINGEGYSIYFYDYDNNLFELHTGTLEERLATYEVVDNMGD</sequence>
<evidence type="ECO:0000259" key="2">
    <source>
        <dbReference type="PROSITE" id="PS51819"/>
    </source>
</evidence>
<dbReference type="InterPro" id="IPR004360">
    <property type="entry name" value="Glyas_Fos-R_dOase_dom"/>
</dbReference>
<gene>
    <name evidence="3" type="primary">fosX</name>
    <name evidence="3" type="ORF">OEV98_06690</name>
</gene>
<evidence type="ECO:0000313" key="3">
    <source>
        <dbReference type="EMBL" id="MCU9613238.1"/>
    </source>
</evidence>
<dbReference type="NCBIfam" id="NF000222">
    <property type="entry name" value="FosX"/>
    <property type="match status" value="1"/>
</dbReference>
<dbReference type="AlphaFoldDB" id="A0AAE3IRG7"/>
<dbReference type="PROSITE" id="PS51819">
    <property type="entry name" value="VOC"/>
    <property type="match status" value="1"/>
</dbReference>
<dbReference type="InterPro" id="IPR029068">
    <property type="entry name" value="Glyas_Bleomycin-R_OHBP_Dase"/>
</dbReference>
<reference evidence="3" key="1">
    <citation type="submission" date="2022-10" db="EMBL/GenBank/DDBJ databases">
        <title>Description of Fervidibacillus gen. nov. in the family Fervidibacillaceae fam. nov. with two species, Fervidibacillus albus sp. nov., and Fervidibacillus halotolerans sp. nov., isolated from tidal flat sediments.</title>
        <authorList>
            <person name="Kwon K.K."/>
            <person name="Yang S.-H."/>
        </authorList>
    </citation>
    <scope>NUCLEOTIDE SEQUENCE</scope>
    <source>
        <strain evidence="3">JCM 19140</strain>
    </source>
</reference>
<name>A0AAE3IRG7_9BACI</name>
<dbReference type="SUPFAM" id="SSF54593">
    <property type="entry name" value="Glyoxalase/Bleomycin resistance protein/Dihydroxybiphenyl dioxygenase"/>
    <property type="match status" value="1"/>
</dbReference>
<dbReference type="GO" id="GO:0046872">
    <property type="term" value="F:metal ion binding"/>
    <property type="evidence" value="ECO:0007669"/>
    <property type="project" value="UniProtKB-KW"/>
</dbReference>
<evidence type="ECO:0000313" key="4">
    <source>
        <dbReference type="Proteomes" id="UP001209318"/>
    </source>
</evidence>
<dbReference type="RefSeq" id="WP_263072448.1">
    <property type="nucleotide sequence ID" value="NZ_JAOUSF010000002.1"/>
</dbReference>
<evidence type="ECO:0000256" key="1">
    <source>
        <dbReference type="ARBA" id="ARBA00022723"/>
    </source>
</evidence>
<keyword evidence="1" id="KW-0479">Metal-binding</keyword>
<dbReference type="EMBL" id="JAOUSF010000002">
    <property type="protein sequence ID" value="MCU9613238.1"/>
    <property type="molecule type" value="Genomic_DNA"/>
</dbReference>
<dbReference type="InterPro" id="IPR037523">
    <property type="entry name" value="VOC_core"/>
</dbReference>
<dbReference type="PANTHER" id="PTHR36113:SF6">
    <property type="entry name" value="FOSFOMYCIN RESISTANCE PROTEIN FOSX"/>
    <property type="match status" value="1"/>
</dbReference>
<keyword evidence="4" id="KW-1185">Reference proteome</keyword>
<dbReference type="GO" id="GO:0016787">
    <property type="term" value="F:hydrolase activity"/>
    <property type="evidence" value="ECO:0007669"/>
    <property type="project" value="UniProtKB-KW"/>
</dbReference>
<protein>
    <submittedName>
        <fullName evidence="3">FosX/FosE/FosI family fosfomycin resistance hydrolase</fullName>
    </submittedName>
</protein>
<comment type="caution">
    <text evidence="3">The sequence shown here is derived from an EMBL/GenBank/DDBJ whole genome shotgun (WGS) entry which is preliminary data.</text>
</comment>
<proteinExistence type="predicted"/>
<feature type="domain" description="VOC" evidence="2">
    <location>
        <begin position="4"/>
        <end position="122"/>
    </location>
</feature>
<keyword evidence="3" id="KW-0378">Hydrolase</keyword>
<organism evidence="3 4">
    <name type="scientific">Perspicuibacillus lycopersici</name>
    <dbReference type="NCBI Taxonomy" id="1325689"/>
    <lineage>
        <taxon>Bacteria</taxon>
        <taxon>Bacillati</taxon>
        <taxon>Bacillota</taxon>
        <taxon>Bacilli</taxon>
        <taxon>Bacillales</taxon>
        <taxon>Bacillaceae</taxon>
        <taxon>Perspicuibacillus</taxon>
    </lineage>
</organism>
<dbReference type="InterPro" id="IPR051332">
    <property type="entry name" value="Fosfomycin_Res_Enzymes"/>
</dbReference>
<dbReference type="Gene3D" id="3.10.180.10">
    <property type="entry name" value="2,3-Dihydroxybiphenyl 1,2-Dioxygenase, domain 1"/>
    <property type="match status" value="1"/>
</dbReference>
<accession>A0AAE3IRG7</accession>